<protein>
    <submittedName>
        <fullName evidence="2">ECF transporter S component</fullName>
    </submittedName>
</protein>
<feature type="transmembrane region" description="Helical" evidence="1">
    <location>
        <begin position="71"/>
        <end position="89"/>
    </location>
</feature>
<accession>A0ABS5AUG3</accession>
<gene>
    <name evidence="2" type="ORF">DHL47_01905</name>
</gene>
<sequence>MKKFSPYIISFAAICIALNYVGSTLALLLKLPIYLDTFGTVLASLVLGPLAGVGIAVLSALISAFTTDISAIYFSPVAILLALLVSIFFKNQSRPSLSLLWKTLLVSLPATILASLITVLVFKGITPSGSSLLVQGLHGLGLDLVSSTVLVQALTDYADRLIVIGVSLLVLPQLKKISPQFSAKTGRV</sequence>
<keyword evidence="3" id="KW-1185">Reference proteome</keyword>
<name>A0ABS5AUG3_9STRE</name>
<keyword evidence="1" id="KW-1133">Transmembrane helix</keyword>
<proteinExistence type="predicted"/>
<evidence type="ECO:0000313" key="3">
    <source>
        <dbReference type="Proteomes" id="UP001519349"/>
    </source>
</evidence>
<feature type="transmembrane region" description="Helical" evidence="1">
    <location>
        <begin position="6"/>
        <end position="29"/>
    </location>
</feature>
<reference evidence="2 3" key="1">
    <citation type="submission" date="2018-05" db="EMBL/GenBank/DDBJ databases">
        <title>Draft genome sequence of Streptococcus panodentis CCUG 70867T.</title>
        <authorList>
            <person name="Salva-Serra F."/>
            <person name="Mendez V."/>
            <person name="Jaen-Luchoro D."/>
            <person name="Gonzales-Siles L."/>
            <person name="Karlsson R."/>
            <person name="Engstrom-Jakobsson H."/>
            <person name="Busquets A."/>
            <person name="Gomila M."/>
            <person name="Pineiro-Iglesias B."/>
            <person name="Bennasar-Figueras A."/>
            <person name="Seeger M."/>
            <person name="Moore E."/>
        </authorList>
    </citation>
    <scope>NUCLEOTIDE SEQUENCE [LARGE SCALE GENOMIC DNA]</scope>
    <source>
        <strain evidence="2 3">CCUG 70867</strain>
    </source>
</reference>
<keyword evidence="1" id="KW-0472">Membrane</keyword>
<evidence type="ECO:0000256" key="1">
    <source>
        <dbReference type="SAM" id="Phobius"/>
    </source>
</evidence>
<keyword evidence="1" id="KW-0812">Transmembrane</keyword>
<evidence type="ECO:0000313" key="2">
    <source>
        <dbReference type="EMBL" id="MBP2620106.1"/>
    </source>
</evidence>
<dbReference type="EMBL" id="QFAY01000003">
    <property type="protein sequence ID" value="MBP2620106.1"/>
    <property type="molecule type" value="Genomic_DNA"/>
</dbReference>
<feature type="transmembrane region" description="Helical" evidence="1">
    <location>
        <begin position="101"/>
        <end position="122"/>
    </location>
</feature>
<dbReference type="Proteomes" id="UP001519349">
    <property type="component" value="Unassembled WGS sequence"/>
</dbReference>
<dbReference type="RefSeq" id="WP_209550714.1">
    <property type="nucleotide sequence ID" value="NZ_QFAY01000003.1"/>
</dbReference>
<organism evidence="2 3">
    <name type="scientific">Streptococcus panodentis</name>
    <dbReference type="NCBI Taxonomy" id="1581472"/>
    <lineage>
        <taxon>Bacteria</taxon>
        <taxon>Bacillati</taxon>
        <taxon>Bacillota</taxon>
        <taxon>Bacilli</taxon>
        <taxon>Lactobacillales</taxon>
        <taxon>Streptococcaceae</taxon>
        <taxon>Streptococcus</taxon>
    </lineage>
</organism>
<dbReference type="Gene3D" id="1.10.1760.20">
    <property type="match status" value="1"/>
</dbReference>
<comment type="caution">
    <text evidence="2">The sequence shown here is derived from an EMBL/GenBank/DDBJ whole genome shotgun (WGS) entry which is preliminary data.</text>
</comment>
<feature type="transmembrane region" description="Helical" evidence="1">
    <location>
        <begin position="41"/>
        <end position="65"/>
    </location>
</feature>